<feature type="transmembrane region" description="Helical" evidence="1">
    <location>
        <begin position="101"/>
        <end position="121"/>
    </location>
</feature>
<keyword evidence="1" id="KW-0812">Transmembrane</keyword>
<feature type="transmembrane region" description="Helical" evidence="1">
    <location>
        <begin position="12"/>
        <end position="31"/>
    </location>
</feature>
<sequence>MKRFSFGMCVPLLVTGIFMGADVVLSAYFFRVTGHSLISYALLGMTLPMVVKVMKLTWRIRRHEFYSHMMVIPFFPWLWLIGIKVAELLITAGISSFRFPASGLTGATAMVSIAFTLFQVWRFHATVVKSPVSAGRPEPWSGKE</sequence>
<feature type="transmembrane region" description="Helical" evidence="1">
    <location>
        <begin position="74"/>
        <end position="95"/>
    </location>
</feature>
<keyword evidence="2" id="KW-0614">Plasmid</keyword>
<evidence type="ECO:0000256" key="1">
    <source>
        <dbReference type="SAM" id="Phobius"/>
    </source>
</evidence>
<dbReference type="AlphaFoldDB" id="A0A8A4K8N3"/>
<geneLocation type="plasmid" evidence="2 3">
    <name>pOC5aB</name>
</geneLocation>
<proteinExistence type="predicted"/>
<evidence type="ECO:0000313" key="3">
    <source>
        <dbReference type="Proteomes" id="UP000663901"/>
    </source>
</evidence>
<evidence type="ECO:0008006" key="4">
    <source>
        <dbReference type="Google" id="ProtNLM"/>
    </source>
</evidence>
<evidence type="ECO:0000313" key="2">
    <source>
        <dbReference type="EMBL" id="QTC48485.1"/>
    </source>
</evidence>
<name>A0A8A4K8N3_PANAN</name>
<dbReference type="Proteomes" id="UP000663901">
    <property type="component" value="Plasmid pOC5aB"/>
</dbReference>
<accession>A0A8A4K8N3</accession>
<reference evidence="2" key="1">
    <citation type="submission" date="2020-07" db="EMBL/GenBank/DDBJ databases">
        <title>Genome Sequences for Panteoa spp. that cause Center Rot in Onions.</title>
        <authorList>
            <person name="Asselin J.A."/>
            <person name="Helmann T."/>
            <person name="Beer S."/>
            <person name="Stodghill P."/>
        </authorList>
    </citation>
    <scope>NUCLEOTIDE SEQUENCE</scope>
    <source>
        <strain evidence="2">OC5a</strain>
        <plasmid evidence="2">pOC5aB</plasmid>
    </source>
</reference>
<keyword evidence="1" id="KW-0472">Membrane</keyword>
<gene>
    <name evidence="2" type="ORF">H0Z12_22130</name>
</gene>
<organism evidence="2 3">
    <name type="scientific">Pantoea ananas</name>
    <name type="common">Erwinia uredovora</name>
    <dbReference type="NCBI Taxonomy" id="553"/>
    <lineage>
        <taxon>Bacteria</taxon>
        <taxon>Pseudomonadati</taxon>
        <taxon>Pseudomonadota</taxon>
        <taxon>Gammaproteobacteria</taxon>
        <taxon>Enterobacterales</taxon>
        <taxon>Erwiniaceae</taxon>
        <taxon>Pantoea</taxon>
    </lineage>
</organism>
<dbReference type="EMBL" id="CP059085">
    <property type="protein sequence ID" value="QTC48485.1"/>
    <property type="molecule type" value="Genomic_DNA"/>
</dbReference>
<protein>
    <recommendedName>
        <fullName evidence="4">Transmembrane protein</fullName>
    </recommendedName>
</protein>
<feature type="transmembrane region" description="Helical" evidence="1">
    <location>
        <begin position="37"/>
        <end position="54"/>
    </location>
</feature>
<keyword evidence="1" id="KW-1133">Transmembrane helix</keyword>
<dbReference type="RefSeq" id="WP_207806778.1">
    <property type="nucleotide sequence ID" value="NZ_CP059085.1"/>
</dbReference>